<feature type="domain" description="BD-FAE-like" evidence="2">
    <location>
        <begin position="95"/>
        <end position="249"/>
    </location>
</feature>
<comment type="caution">
    <text evidence="3">The sequence shown here is derived from an EMBL/GenBank/DDBJ whole genome shotgun (WGS) entry which is preliminary data.</text>
</comment>
<accession>A0A9X5C5E8</accession>
<dbReference type="InterPro" id="IPR050300">
    <property type="entry name" value="GDXG_lipolytic_enzyme"/>
</dbReference>
<dbReference type="GO" id="GO:0016787">
    <property type="term" value="F:hydrolase activity"/>
    <property type="evidence" value="ECO:0007669"/>
    <property type="project" value="UniProtKB-KW"/>
</dbReference>
<dbReference type="SUPFAM" id="SSF53474">
    <property type="entry name" value="alpha/beta-Hydrolases"/>
    <property type="match status" value="1"/>
</dbReference>
<dbReference type="PANTHER" id="PTHR48081:SF6">
    <property type="entry name" value="PEPTIDASE S9 PROLYL OLIGOPEPTIDASE CATALYTIC DOMAIN-CONTAINING PROTEIN"/>
    <property type="match status" value="1"/>
</dbReference>
<dbReference type="EMBL" id="VIRB01000030">
    <property type="protein sequence ID" value="NDO67940.1"/>
    <property type="molecule type" value="Genomic_DNA"/>
</dbReference>
<proteinExistence type="predicted"/>
<dbReference type="InterPro" id="IPR049492">
    <property type="entry name" value="BD-FAE-like_dom"/>
</dbReference>
<evidence type="ECO:0000259" key="2">
    <source>
        <dbReference type="Pfam" id="PF20434"/>
    </source>
</evidence>
<dbReference type="PANTHER" id="PTHR48081">
    <property type="entry name" value="AB HYDROLASE SUPERFAMILY PROTEIN C4A8.06C"/>
    <property type="match status" value="1"/>
</dbReference>
<sequence length="318" mass="35232">MKIEKILLSEKLEHVTLTAYVLEDSPETTKGIKRPGVLICPGGAYMFCSDREAEPIALKFAAMGYHAFVLRYSVYSNSGIQFPQPGKTPPYEPGMFPGPMREIGKAMLAIREHGEDWKVDADKIILTGYSAGAHNCAMYAVYWNSGRVAGALGADPALLKPAAAVLGYGMYDYLRLKEIHKNSEDPMDYRLFQDVNFAYFGTDAPDDEAFAAASPALHVTKDTPPMFLWATCEDNVVPVRNTVWMAEALSAAKVPFEVHIYEKGSHGLSAADQLSAEAKEQISPDVADWLECAERWLLKRFALELPEKCPVWSPDQMI</sequence>
<dbReference type="Proteomes" id="UP000474104">
    <property type="component" value="Unassembled WGS sequence"/>
</dbReference>
<dbReference type="OrthoDB" id="9794725at2"/>
<dbReference type="AlphaFoldDB" id="A0A9X5C5E8"/>
<name>A0A9X5C5E8_9FIRM</name>
<protein>
    <submittedName>
        <fullName evidence="3">Alpha/beta hydrolase</fullName>
    </submittedName>
</protein>
<dbReference type="InterPro" id="IPR029058">
    <property type="entry name" value="AB_hydrolase_fold"/>
</dbReference>
<gene>
    <name evidence="3" type="ORF">FMM80_04125</name>
</gene>
<organism evidence="3 4">
    <name type="scientific">Schaedlerella arabinosiphila</name>
    <dbReference type="NCBI Taxonomy" id="2044587"/>
    <lineage>
        <taxon>Bacteria</taxon>
        <taxon>Bacillati</taxon>
        <taxon>Bacillota</taxon>
        <taxon>Clostridia</taxon>
        <taxon>Lachnospirales</taxon>
        <taxon>Lachnospiraceae</taxon>
        <taxon>Schaedlerella</taxon>
    </lineage>
</organism>
<reference evidence="3 4" key="1">
    <citation type="submission" date="2019-07" db="EMBL/GenBank/DDBJ databases">
        <title>Draft genome sequences of 15 bacterial species constituting the stable defined intestinal microbiota of the GM15 gnotobiotic mouse model.</title>
        <authorList>
            <person name="Elie C."/>
            <person name="Mathieu A."/>
            <person name="Saliou A."/>
            <person name="Darnaud M."/>
            <person name="Leulier F."/>
            <person name="Tamellini A."/>
        </authorList>
    </citation>
    <scope>NUCLEOTIDE SEQUENCE [LARGE SCALE GENOMIC DNA]</scope>
    <source>
        <strain evidence="4">ASF 502</strain>
    </source>
</reference>
<dbReference type="Pfam" id="PF20434">
    <property type="entry name" value="BD-FAE"/>
    <property type="match status" value="1"/>
</dbReference>
<evidence type="ECO:0000313" key="3">
    <source>
        <dbReference type="EMBL" id="NDO67940.1"/>
    </source>
</evidence>
<evidence type="ECO:0000313" key="4">
    <source>
        <dbReference type="Proteomes" id="UP000474104"/>
    </source>
</evidence>
<keyword evidence="1 3" id="KW-0378">Hydrolase</keyword>
<dbReference type="RefSeq" id="WP_004069897.1">
    <property type="nucleotide sequence ID" value="NZ_CASCYM010000020.1"/>
</dbReference>
<evidence type="ECO:0000256" key="1">
    <source>
        <dbReference type="ARBA" id="ARBA00022801"/>
    </source>
</evidence>
<dbReference type="Gene3D" id="3.40.50.1820">
    <property type="entry name" value="alpha/beta hydrolase"/>
    <property type="match status" value="1"/>
</dbReference>